<keyword evidence="1" id="KW-0547">Nucleotide-binding</keyword>
<accession>A0A392MF38</accession>
<comment type="cofactor">
    <cofactor evidence="1">
        <name>Mg(2+)</name>
        <dbReference type="ChEBI" id="CHEBI:18420"/>
    </cofactor>
</comment>
<keyword evidence="1" id="KW-0234">DNA repair</keyword>
<dbReference type="PANTHER" id="PTHR10492">
    <property type="match status" value="1"/>
</dbReference>
<sequence length="285" mass="32742">MMLTVVKGPTCYEDIRTVKGTQYDSYRDACFASGFLGDDKEYIEAIKQAKDWGSCVFLRKLFVCLLLANTMDRPRHVWNKTKHWLADGILYNQRRLANNRYLQLTEEEIDNLTLLEIEKYLQANRKSLENYPTMPYPKGYVTETLGNRLIYDEKNYNVAQQLLEFNRLFASLTDEQRNIYQTIMDAVNNQRGGVFFLHGYGGTCKTFMWRTLASSLHSQKKIVLTVASSGIASLLLPGGRTAHSKFKIPVPTHENSTCNIEHKDELAGLLKQTKLIIWDEAPMAH</sequence>
<dbReference type="Gene3D" id="3.40.50.300">
    <property type="entry name" value="P-loop containing nucleotide triphosphate hydrolases"/>
    <property type="match status" value="1"/>
</dbReference>
<dbReference type="InterPro" id="IPR027417">
    <property type="entry name" value="P-loop_NTPase"/>
</dbReference>
<dbReference type="EC" id="5.6.2.3" evidence="1"/>
<keyword evidence="4" id="KW-1185">Reference proteome</keyword>
<dbReference type="AlphaFoldDB" id="A0A392MF38"/>
<dbReference type="GO" id="GO:0006310">
    <property type="term" value="P:DNA recombination"/>
    <property type="evidence" value="ECO:0007669"/>
    <property type="project" value="UniProtKB-KW"/>
</dbReference>
<dbReference type="Pfam" id="PF05970">
    <property type="entry name" value="PIF1"/>
    <property type="match status" value="1"/>
</dbReference>
<keyword evidence="1 3" id="KW-0347">Helicase</keyword>
<dbReference type="InterPro" id="IPR010285">
    <property type="entry name" value="DNA_helicase_pif1-like_DEAD"/>
</dbReference>
<feature type="non-terminal residue" evidence="3">
    <location>
        <position position="285"/>
    </location>
</feature>
<keyword evidence="1" id="KW-0067">ATP-binding</keyword>
<comment type="similarity">
    <text evidence="1">Belongs to the helicase family.</text>
</comment>
<keyword evidence="1" id="KW-0378">Hydrolase</keyword>
<dbReference type="GO" id="GO:0000723">
    <property type="term" value="P:telomere maintenance"/>
    <property type="evidence" value="ECO:0007669"/>
    <property type="project" value="InterPro"/>
</dbReference>
<evidence type="ECO:0000256" key="1">
    <source>
        <dbReference type="RuleBase" id="RU363044"/>
    </source>
</evidence>
<protein>
    <recommendedName>
        <fullName evidence="1">ATP-dependent DNA helicase</fullName>
        <ecNumber evidence="1">5.6.2.3</ecNumber>
    </recommendedName>
</protein>
<dbReference type="GO" id="GO:0005524">
    <property type="term" value="F:ATP binding"/>
    <property type="evidence" value="ECO:0007669"/>
    <property type="project" value="UniProtKB-KW"/>
</dbReference>
<evidence type="ECO:0000259" key="2">
    <source>
        <dbReference type="Pfam" id="PF05970"/>
    </source>
</evidence>
<proteinExistence type="inferred from homology"/>
<comment type="caution">
    <text evidence="3">The sequence shown here is derived from an EMBL/GenBank/DDBJ whole genome shotgun (WGS) entry which is preliminary data.</text>
</comment>
<dbReference type="Proteomes" id="UP000265520">
    <property type="component" value="Unassembled WGS sequence"/>
</dbReference>
<evidence type="ECO:0000313" key="4">
    <source>
        <dbReference type="Proteomes" id="UP000265520"/>
    </source>
</evidence>
<gene>
    <name evidence="3" type="ORF">A2U01_0006644</name>
</gene>
<dbReference type="GO" id="GO:0016887">
    <property type="term" value="F:ATP hydrolysis activity"/>
    <property type="evidence" value="ECO:0007669"/>
    <property type="project" value="RHEA"/>
</dbReference>
<organism evidence="3 4">
    <name type="scientific">Trifolium medium</name>
    <dbReference type="NCBI Taxonomy" id="97028"/>
    <lineage>
        <taxon>Eukaryota</taxon>
        <taxon>Viridiplantae</taxon>
        <taxon>Streptophyta</taxon>
        <taxon>Embryophyta</taxon>
        <taxon>Tracheophyta</taxon>
        <taxon>Spermatophyta</taxon>
        <taxon>Magnoliopsida</taxon>
        <taxon>eudicotyledons</taxon>
        <taxon>Gunneridae</taxon>
        <taxon>Pentapetalae</taxon>
        <taxon>rosids</taxon>
        <taxon>fabids</taxon>
        <taxon>Fabales</taxon>
        <taxon>Fabaceae</taxon>
        <taxon>Papilionoideae</taxon>
        <taxon>50 kb inversion clade</taxon>
        <taxon>NPAAA clade</taxon>
        <taxon>Hologalegina</taxon>
        <taxon>IRL clade</taxon>
        <taxon>Trifolieae</taxon>
        <taxon>Trifolium</taxon>
    </lineage>
</organism>
<dbReference type="SUPFAM" id="SSF52540">
    <property type="entry name" value="P-loop containing nucleoside triphosphate hydrolases"/>
    <property type="match status" value="1"/>
</dbReference>
<evidence type="ECO:0000313" key="3">
    <source>
        <dbReference type="EMBL" id="MCH85793.1"/>
    </source>
</evidence>
<dbReference type="GO" id="GO:0043139">
    <property type="term" value="F:5'-3' DNA helicase activity"/>
    <property type="evidence" value="ECO:0007669"/>
    <property type="project" value="UniProtKB-EC"/>
</dbReference>
<feature type="domain" description="DNA helicase Pif1-like DEAD-box helicase" evidence="2">
    <location>
        <begin position="172"/>
        <end position="285"/>
    </location>
</feature>
<keyword evidence="1" id="KW-0233">DNA recombination</keyword>
<dbReference type="GO" id="GO:0006281">
    <property type="term" value="P:DNA repair"/>
    <property type="evidence" value="ECO:0007669"/>
    <property type="project" value="UniProtKB-KW"/>
</dbReference>
<comment type="catalytic activity">
    <reaction evidence="1">
        <text>ATP + H2O = ADP + phosphate + H(+)</text>
        <dbReference type="Rhea" id="RHEA:13065"/>
        <dbReference type="ChEBI" id="CHEBI:15377"/>
        <dbReference type="ChEBI" id="CHEBI:15378"/>
        <dbReference type="ChEBI" id="CHEBI:30616"/>
        <dbReference type="ChEBI" id="CHEBI:43474"/>
        <dbReference type="ChEBI" id="CHEBI:456216"/>
        <dbReference type="EC" id="5.6.2.3"/>
    </reaction>
</comment>
<keyword evidence="1" id="KW-0227">DNA damage</keyword>
<dbReference type="EMBL" id="LXQA010009144">
    <property type="protein sequence ID" value="MCH85793.1"/>
    <property type="molecule type" value="Genomic_DNA"/>
</dbReference>
<dbReference type="PANTHER" id="PTHR10492:SF78">
    <property type="entry name" value="ATP-DEPENDENT DNA HELICASE"/>
    <property type="match status" value="1"/>
</dbReference>
<reference evidence="3 4" key="1">
    <citation type="journal article" date="2018" name="Front. Plant Sci.">
        <title>Red Clover (Trifolium pratense) and Zigzag Clover (T. medium) - A Picture of Genomic Similarities and Differences.</title>
        <authorList>
            <person name="Dluhosova J."/>
            <person name="Istvanek J."/>
            <person name="Nedelnik J."/>
            <person name="Repkova J."/>
        </authorList>
    </citation>
    <scope>NUCLEOTIDE SEQUENCE [LARGE SCALE GENOMIC DNA]</scope>
    <source>
        <strain evidence="4">cv. 10/8</strain>
        <tissue evidence="3">Leaf</tissue>
    </source>
</reference>
<name>A0A392MF38_9FABA</name>